<dbReference type="GO" id="GO:0003723">
    <property type="term" value="F:RNA binding"/>
    <property type="evidence" value="ECO:0007669"/>
    <property type="project" value="UniProtKB-UniRule"/>
</dbReference>
<comment type="caution">
    <text evidence="4">The sequence shown here is derived from an EMBL/GenBank/DDBJ whole genome shotgun (WGS) entry which is preliminary data.</text>
</comment>
<keyword evidence="5" id="KW-1185">Reference proteome</keyword>
<dbReference type="InterPro" id="IPR006630">
    <property type="entry name" value="La_HTH"/>
</dbReference>
<dbReference type="PROSITE" id="PS50961">
    <property type="entry name" value="HTH_LA"/>
    <property type="match status" value="1"/>
</dbReference>
<dbReference type="Gene3D" id="1.10.10.10">
    <property type="entry name" value="Winged helix-like DNA-binding domain superfamily/Winged helix DNA-binding domain"/>
    <property type="match status" value="1"/>
</dbReference>
<proteinExistence type="predicted"/>
<feature type="domain" description="HTH La-type RNA-binding" evidence="3">
    <location>
        <begin position="149"/>
        <end position="216"/>
    </location>
</feature>
<evidence type="ECO:0000256" key="2">
    <source>
        <dbReference type="PROSITE-ProRule" id="PRU00332"/>
    </source>
</evidence>
<dbReference type="AlphaFoldDB" id="A0AAW2ZRA8"/>
<dbReference type="PANTHER" id="PTHR22792">
    <property type="entry name" value="LUPUS LA PROTEIN-RELATED"/>
    <property type="match status" value="1"/>
</dbReference>
<organism evidence="4 5">
    <name type="scientific">Acrasis kona</name>
    <dbReference type="NCBI Taxonomy" id="1008807"/>
    <lineage>
        <taxon>Eukaryota</taxon>
        <taxon>Discoba</taxon>
        <taxon>Heterolobosea</taxon>
        <taxon>Tetramitia</taxon>
        <taxon>Eutetramitia</taxon>
        <taxon>Acrasidae</taxon>
        <taxon>Acrasis</taxon>
    </lineage>
</organism>
<reference evidence="4 5" key="1">
    <citation type="submission" date="2024-03" db="EMBL/GenBank/DDBJ databases">
        <title>The Acrasis kona genome and developmental transcriptomes reveal deep origins of eukaryotic multicellular pathways.</title>
        <authorList>
            <person name="Sheikh S."/>
            <person name="Fu C.-J."/>
            <person name="Brown M.W."/>
            <person name="Baldauf S.L."/>
        </authorList>
    </citation>
    <scope>NUCLEOTIDE SEQUENCE [LARGE SCALE GENOMIC DNA]</scope>
    <source>
        <strain evidence="4 5">ATCC MYA-3509</strain>
    </source>
</reference>
<dbReference type="GO" id="GO:0005737">
    <property type="term" value="C:cytoplasm"/>
    <property type="evidence" value="ECO:0007669"/>
    <property type="project" value="UniProtKB-ARBA"/>
</dbReference>
<accession>A0AAW2ZRA8</accession>
<dbReference type="InterPro" id="IPR036388">
    <property type="entry name" value="WH-like_DNA-bd_sf"/>
</dbReference>
<keyword evidence="1 2" id="KW-0694">RNA-binding</keyword>
<evidence type="ECO:0000259" key="3">
    <source>
        <dbReference type="PROSITE" id="PS50961"/>
    </source>
</evidence>
<sequence>MEDDQGGPVGFVPLSIILSRSSFLSDEFNGDPIALSESLIKTSKRDKGSDCLAIKLGKDPKVRLLSFEEVVAEQIEIFFDDLENNGKLRAQMEVNNGYVPLEYLVDYSIMKSIMDHKEESERIESLTKSLRQAISQNQINVEFDQEEKMIKNSDLKSLLKRQVEFYFSDNKYFHDKHLLEVASQGQDMFIPLKVICGLRRVRQLFHDKEKYVYNKD</sequence>
<evidence type="ECO:0000313" key="5">
    <source>
        <dbReference type="Proteomes" id="UP001431209"/>
    </source>
</evidence>
<protein>
    <recommendedName>
        <fullName evidence="3">HTH La-type RNA-binding domain-containing protein</fullName>
    </recommendedName>
</protein>
<dbReference type="PANTHER" id="PTHR22792:SF132">
    <property type="entry name" value="LA-RELATED PROTEIN 1"/>
    <property type="match status" value="1"/>
</dbReference>
<dbReference type="SUPFAM" id="SSF46785">
    <property type="entry name" value="Winged helix' DNA-binding domain"/>
    <property type="match status" value="1"/>
</dbReference>
<dbReference type="EMBL" id="JAOPGA020001810">
    <property type="protein sequence ID" value="KAL0491498.1"/>
    <property type="molecule type" value="Genomic_DNA"/>
</dbReference>
<dbReference type="SMART" id="SM00715">
    <property type="entry name" value="LA"/>
    <property type="match status" value="1"/>
</dbReference>
<name>A0AAW2ZRA8_9EUKA</name>
<dbReference type="Proteomes" id="UP001431209">
    <property type="component" value="Unassembled WGS sequence"/>
</dbReference>
<evidence type="ECO:0000256" key="1">
    <source>
        <dbReference type="ARBA" id="ARBA00022884"/>
    </source>
</evidence>
<evidence type="ECO:0000313" key="4">
    <source>
        <dbReference type="EMBL" id="KAL0491498.1"/>
    </source>
</evidence>
<dbReference type="InterPro" id="IPR045180">
    <property type="entry name" value="La_dom_prot"/>
</dbReference>
<feature type="non-terminal residue" evidence="4">
    <location>
        <position position="216"/>
    </location>
</feature>
<dbReference type="Pfam" id="PF05383">
    <property type="entry name" value="La"/>
    <property type="match status" value="1"/>
</dbReference>
<dbReference type="InterPro" id="IPR036390">
    <property type="entry name" value="WH_DNA-bd_sf"/>
</dbReference>
<gene>
    <name evidence="4" type="ORF">AKO1_004025</name>
</gene>